<accession>A0AAN7UZ27</accession>
<feature type="region of interest" description="Disordered" evidence="1">
    <location>
        <begin position="1"/>
        <end position="103"/>
    </location>
</feature>
<proteinExistence type="predicted"/>
<evidence type="ECO:0000256" key="1">
    <source>
        <dbReference type="SAM" id="MobiDB-lite"/>
    </source>
</evidence>
<dbReference type="EMBL" id="JAWHQM010000053">
    <property type="protein sequence ID" value="KAK5635441.1"/>
    <property type="molecule type" value="Genomic_DNA"/>
</dbReference>
<evidence type="ECO:0000313" key="2">
    <source>
        <dbReference type="EMBL" id="KAK5635441.1"/>
    </source>
</evidence>
<comment type="caution">
    <text evidence="2">The sequence shown here is derived from an EMBL/GenBank/DDBJ whole genome shotgun (WGS) entry which is preliminary data.</text>
</comment>
<feature type="compositionally biased region" description="Polar residues" evidence="1">
    <location>
        <begin position="27"/>
        <end position="40"/>
    </location>
</feature>
<reference evidence="2 3" key="1">
    <citation type="submission" date="2023-10" db="EMBL/GenBank/DDBJ databases">
        <title>Draft genome sequence of Xylaria bambusicola isolate GMP-LS, the root and basal stem rot pathogen of sugarcane in Indonesia.</title>
        <authorList>
            <person name="Selvaraj P."/>
            <person name="Muralishankar V."/>
            <person name="Muruganantham S."/>
            <person name="Sp S."/>
            <person name="Haryani S."/>
            <person name="Lau K.J.X."/>
            <person name="Naqvi N.I."/>
        </authorList>
    </citation>
    <scope>NUCLEOTIDE SEQUENCE [LARGE SCALE GENOMIC DNA]</scope>
    <source>
        <strain evidence="2">GMP-LS</strain>
    </source>
</reference>
<name>A0AAN7UZ27_9PEZI</name>
<protein>
    <submittedName>
        <fullName evidence="2">Uncharacterized protein</fullName>
    </submittedName>
</protein>
<dbReference type="Proteomes" id="UP001305414">
    <property type="component" value="Unassembled WGS sequence"/>
</dbReference>
<dbReference type="AlphaFoldDB" id="A0AAN7UZ27"/>
<evidence type="ECO:0000313" key="3">
    <source>
        <dbReference type="Proteomes" id="UP001305414"/>
    </source>
</evidence>
<keyword evidence="3" id="KW-1185">Reference proteome</keyword>
<gene>
    <name evidence="2" type="ORF">RRF57_011153</name>
</gene>
<sequence length="306" mass="33779">MHRAGAECVATAHLTAKPTGDNHPTRHVSTSSNHSASPYRQRSPAADRQLNDFSIELPPQSGSQAKRKNSGEPRPGKDASPPWAPTSLLSPPASDKSQRSSHASFLDIEKVGLESREFGSMSSLLPNNGGTSAHMLHYAPPTEPIVSSNYFGTSTNMVVDQNLREQPMDLSESSTEDRLHRLSQLSSKLLVDFGKSSSSNNNMGEYDELLVASEQHANMAPRCYQRHDNQLSQQHRHLQVFLETVEHLRPNPASSAASECSYSDQWDEPEFVSTSDDSQIFHNAITVDPMHGRQKPTQAQWTVQAR</sequence>
<organism evidence="2 3">
    <name type="scientific">Xylaria bambusicola</name>
    <dbReference type="NCBI Taxonomy" id="326684"/>
    <lineage>
        <taxon>Eukaryota</taxon>
        <taxon>Fungi</taxon>
        <taxon>Dikarya</taxon>
        <taxon>Ascomycota</taxon>
        <taxon>Pezizomycotina</taxon>
        <taxon>Sordariomycetes</taxon>
        <taxon>Xylariomycetidae</taxon>
        <taxon>Xylariales</taxon>
        <taxon>Xylariaceae</taxon>
        <taxon>Xylaria</taxon>
    </lineage>
</organism>